<keyword evidence="3" id="KW-0813">Transport</keyword>
<dbReference type="Proteomes" id="UP000199040">
    <property type="component" value="Unassembled WGS sequence"/>
</dbReference>
<feature type="transmembrane region" description="Helical" evidence="9">
    <location>
        <begin position="377"/>
        <end position="395"/>
    </location>
</feature>
<name>A0A1I2ZMU5_9GAMM</name>
<dbReference type="GO" id="GO:0022857">
    <property type="term" value="F:transmembrane transporter activity"/>
    <property type="evidence" value="ECO:0007669"/>
    <property type="project" value="InterPro"/>
</dbReference>
<accession>A0A1I2ZMU5</accession>
<dbReference type="PANTHER" id="PTHR30047">
    <property type="entry name" value="HIGH-AFFINITY CHOLINE TRANSPORT PROTEIN-RELATED"/>
    <property type="match status" value="1"/>
</dbReference>
<dbReference type="Pfam" id="PF02028">
    <property type="entry name" value="BCCT"/>
    <property type="match status" value="1"/>
</dbReference>
<feature type="compositionally biased region" description="Polar residues" evidence="8">
    <location>
        <begin position="7"/>
        <end position="17"/>
    </location>
</feature>
<keyword evidence="11" id="KW-1185">Reference proteome</keyword>
<evidence type="ECO:0000256" key="3">
    <source>
        <dbReference type="ARBA" id="ARBA00022448"/>
    </source>
</evidence>
<feature type="transmembrane region" description="Helical" evidence="9">
    <location>
        <begin position="245"/>
        <end position="270"/>
    </location>
</feature>
<gene>
    <name evidence="10" type="ORF">SAMN04487959_103239</name>
</gene>
<evidence type="ECO:0000256" key="6">
    <source>
        <dbReference type="ARBA" id="ARBA00022989"/>
    </source>
</evidence>
<feature type="transmembrane region" description="Helical" evidence="9">
    <location>
        <begin position="206"/>
        <end position="224"/>
    </location>
</feature>
<evidence type="ECO:0000256" key="9">
    <source>
        <dbReference type="SAM" id="Phobius"/>
    </source>
</evidence>
<feature type="transmembrane region" description="Helical" evidence="9">
    <location>
        <begin position="502"/>
        <end position="521"/>
    </location>
</feature>
<dbReference type="RefSeq" id="WP_092844192.1">
    <property type="nucleotide sequence ID" value="NZ_FOPY01000003.1"/>
</dbReference>
<dbReference type="EMBL" id="FOPY01000003">
    <property type="protein sequence ID" value="SFH39182.1"/>
    <property type="molecule type" value="Genomic_DNA"/>
</dbReference>
<comment type="similarity">
    <text evidence="2">Belongs to the BCCT transporter (TC 2.A.15) family.</text>
</comment>
<dbReference type="InterPro" id="IPR000060">
    <property type="entry name" value="BCCT_transptr"/>
</dbReference>
<feature type="transmembrane region" description="Helical" evidence="9">
    <location>
        <begin position="57"/>
        <end position="75"/>
    </location>
</feature>
<evidence type="ECO:0000256" key="1">
    <source>
        <dbReference type="ARBA" id="ARBA00004651"/>
    </source>
</evidence>
<feature type="transmembrane region" description="Helical" evidence="9">
    <location>
        <begin position="527"/>
        <end position="547"/>
    </location>
</feature>
<feature type="transmembrane region" description="Helical" evidence="9">
    <location>
        <begin position="290"/>
        <end position="311"/>
    </location>
</feature>
<feature type="transmembrane region" description="Helical" evidence="9">
    <location>
        <begin position="456"/>
        <end position="475"/>
    </location>
</feature>
<organism evidence="10 11">
    <name type="scientific">Modicisalibacter xianhensis</name>
    <dbReference type="NCBI Taxonomy" id="442341"/>
    <lineage>
        <taxon>Bacteria</taxon>
        <taxon>Pseudomonadati</taxon>
        <taxon>Pseudomonadota</taxon>
        <taxon>Gammaproteobacteria</taxon>
        <taxon>Oceanospirillales</taxon>
        <taxon>Halomonadaceae</taxon>
        <taxon>Modicisalibacter</taxon>
    </lineage>
</organism>
<keyword evidence="4" id="KW-1003">Cell membrane</keyword>
<evidence type="ECO:0000256" key="7">
    <source>
        <dbReference type="ARBA" id="ARBA00023136"/>
    </source>
</evidence>
<keyword evidence="5 9" id="KW-0812">Transmembrane</keyword>
<dbReference type="PANTHER" id="PTHR30047:SF7">
    <property type="entry name" value="HIGH-AFFINITY CHOLINE TRANSPORT PROTEIN"/>
    <property type="match status" value="1"/>
</dbReference>
<evidence type="ECO:0000313" key="11">
    <source>
        <dbReference type="Proteomes" id="UP000199040"/>
    </source>
</evidence>
<feature type="transmembrane region" description="Helical" evidence="9">
    <location>
        <begin position="323"/>
        <end position="347"/>
    </location>
</feature>
<feature type="region of interest" description="Disordered" evidence="8">
    <location>
        <begin position="1"/>
        <end position="24"/>
    </location>
</feature>
<evidence type="ECO:0000256" key="2">
    <source>
        <dbReference type="ARBA" id="ARBA00005658"/>
    </source>
</evidence>
<evidence type="ECO:0000256" key="4">
    <source>
        <dbReference type="ARBA" id="ARBA00022475"/>
    </source>
</evidence>
<evidence type="ECO:0000256" key="5">
    <source>
        <dbReference type="ARBA" id="ARBA00022692"/>
    </source>
</evidence>
<protein>
    <submittedName>
        <fullName evidence="10">Betaine/carnitine transporter, BCCT family</fullName>
    </submittedName>
</protein>
<feature type="transmembrane region" description="Helical" evidence="9">
    <location>
        <begin position="407"/>
        <end position="430"/>
    </location>
</feature>
<dbReference type="AlphaFoldDB" id="A0A1I2ZMU5"/>
<evidence type="ECO:0000313" key="10">
    <source>
        <dbReference type="EMBL" id="SFH39182.1"/>
    </source>
</evidence>
<evidence type="ECO:0000256" key="8">
    <source>
        <dbReference type="SAM" id="MobiDB-lite"/>
    </source>
</evidence>
<feature type="transmembrane region" description="Helical" evidence="9">
    <location>
        <begin position="134"/>
        <end position="154"/>
    </location>
</feature>
<reference evidence="10 11" key="1">
    <citation type="submission" date="2016-10" db="EMBL/GenBank/DDBJ databases">
        <authorList>
            <person name="de Groot N.N."/>
        </authorList>
    </citation>
    <scope>NUCLEOTIDE SEQUENCE [LARGE SCALE GENOMIC DNA]</scope>
    <source>
        <strain evidence="10 11">CGMCC 1.6848</strain>
    </source>
</reference>
<feature type="transmembrane region" description="Helical" evidence="9">
    <location>
        <begin position="95"/>
        <end position="114"/>
    </location>
</feature>
<sequence>MAENSPHDNASSRNGESNEGIPAPEGPANLIDTDYVIGQDNISANKFGLDFDLHGKVFTFSSLVILFFVIITLALQDQMDPLFTGLRDWMTGNLTWFFLLAANIFVILAVVLIFTPLGKVRLGGAHARPDFSYAGWFAMLFAAGMGIGLMFYGVSEPLTHFGTALGGTEMGENGIRTDWAPLSAASGNEESAISLAMAATIFHWGLHPWGIYAVVALSLALFSFNKGLPLTMRSIFYPILGERIWGWPGHIIDILAVFATLFGLATSLGFGASQATAGLGFLFGIPNNEVTMVVLIIGITLVALMSVVAGVDKGVQRLSQLNMILAFLLLLFVIIVGPTLMIATGFFEYLGSYLMHLPALSNPFGREDANFSQGWTAFYWAWWISWSPFVGMFIARVSRGRTVREFLIAVLLVPSLVSVLWMTAFGGTAIEQYLSGFEGVSNAALELQLFEMLGQLPWTAITSFVGIVLVMVFFITSSDSGSLVIDAITAGGKVDAPKPQRIFWALIEGAIAIALLLGGGLTALQAAVISTGLPFTLVLLAACFAIVQGLRSEPRGA</sequence>
<comment type="subcellular location">
    <subcellularLocation>
        <location evidence="1">Cell membrane</location>
        <topology evidence="1">Multi-pass membrane protein</topology>
    </subcellularLocation>
</comment>
<dbReference type="GO" id="GO:0005886">
    <property type="term" value="C:plasma membrane"/>
    <property type="evidence" value="ECO:0007669"/>
    <property type="project" value="UniProtKB-SubCell"/>
</dbReference>
<dbReference type="STRING" id="442341.SAMN04487959_103239"/>
<keyword evidence="7 9" id="KW-0472">Membrane</keyword>
<proteinExistence type="inferred from homology"/>
<dbReference type="NCBIfam" id="TIGR00842">
    <property type="entry name" value="bcct"/>
    <property type="match status" value="1"/>
</dbReference>
<keyword evidence="6 9" id="KW-1133">Transmembrane helix</keyword>